<proteinExistence type="predicted"/>
<dbReference type="AlphaFoldDB" id="A0A9W6BCL5"/>
<dbReference type="PANTHER" id="PTHR15907">
    <property type="entry name" value="DUF614 FAMILY PROTEIN-RELATED"/>
    <property type="match status" value="1"/>
</dbReference>
<dbReference type="Pfam" id="PF04749">
    <property type="entry name" value="PLAC8"/>
    <property type="match status" value="1"/>
</dbReference>
<dbReference type="Proteomes" id="UP001165080">
    <property type="component" value="Unassembled WGS sequence"/>
</dbReference>
<keyword evidence="2" id="KW-1185">Reference proteome</keyword>
<organism evidence="1 2">
    <name type="scientific">Pleodorina starrii</name>
    <dbReference type="NCBI Taxonomy" id="330485"/>
    <lineage>
        <taxon>Eukaryota</taxon>
        <taxon>Viridiplantae</taxon>
        <taxon>Chlorophyta</taxon>
        <taxon>core chlorophytes</taxon>
        <taxon>Chlorophyceae</taxon>
        <taxon>CS clade</taxon>
        <taxon>Chlamydomonadales</taxon>
        <taxon>Volvocaceae</taxon>
        <taxon>Pleodorina</taxon>
    </lineage>
</organism>
<protein>
    <recommendedName>
        <fullName evidence="3">PLAC8 family protein</fullName>
    </recommendedName>
</protein>
<accession>A0A9W6BCL5</accession>
<evidence type="ECO:0000313" key="1">
    <source>
        <dbReference type="EMBL" id="GLC49268.1"/>
    </source>
</evidence>
<name>A0A9W6BCL5_9CHLO</name>
<dbReference type="EMBL" id="BRXU01000002">
    <property type="protein sequence ID" value="GLC49268.1"/>
    <property type="molecule type" value="Genomic_DNA"/>
</dbReference>
<dbReference type="NCBIfam" id="TIGR01571">
    <property type="entry name" value="A_thal_Cys_rich"/>
    <property type="match status" value="1"/>
</dbReference>
<reference evidence="1 2" key="1">
    <citation type="journal article" date="2023" name="Commun. Biol.">
        <title>Reorganization of the ancestral sex-determining regions during the evolution of trioecy in Pleodorina starrii.</title>
        <authorList>
            <person name="Takahashi K."/>
            <person name="Suzuki S."/>
            <person name="Kawai-Toyooka H."/>
            <person name="Yamamoto K."/>
            <person name="Hamaji T."/>
            <person name="Ootsuki R."/>
            <person name="Yamaguchi H."/>
            <person name="Kawachi M."/>
            <person name="Higashiyama T."/>
            <person name="Nozaki H."/>
        </authorList>
    </citation>
    <scope>NUCLEOTIDE SEQUENCE [LARGE SCALE GENOMIC DNA]</scope>
    <source>
        <strain evidence="1 2">NIES-4479</strain>
    </source>
</reference>
<comment type="caution">
    <text evidence="1">The sequence shown here is derived from an EMBL/GenBank/DDBJ whole genome shotgun (WGS) entry which is preliminary data.</text>
</comment>
<gene>
    <name evidence="1" type="primary">PLEST004280</name>
    <name evidence="1" type="ORF">PLESTB_000200700</name>
</gene>
<evidence type="ECO:0000313" key="2">
    <source>
        <dbReference type="Proteomes" id="UP001165080"/>
    </source>
</evidence>
<dbReference type="InterPro" id="IPR006461">
    <property type="entry name" value="PLAC_motif_containing"/>
</dbReference>
<evidence type="ECO:0008006" key="3">
    <source>
        <dbReference type="Google" id="ProtNLM"/>
    </source>
</evidence>
<sequence length="263" mass="27523">MGVAEEQKAAERKPLVEKGGPVAAPLGVEELDGNWSTGLCDCCAQPGGGALGLVALCMPFVQYGVLAEQLPEGSTWVANSFRNAACGFLCLDVAASLAHCSVWPGVSLLPTSALLHVEMRRHLRSKYGIKGSWLNDLCTSWWCGPCALAQETREMVIRARQQQQQQGVGAAQQQLQQPGMQLFGHMFMAPPGQMASGSAAPAHAPTAPTAITYAPQQGMQMVADAAAPATGVPVPYAAVPPTHFATITLPAPNKDARAPALAN</sequence>